<organism evidence="5">
    <name type="scientific">Gongylonema pulchrum</name>
    <dbReference type="NCBI Taxonomy" id="637853"/>
    <lineage>
        <taxon>Eukaryota</taxon>
        <taxon>Metazoa</taxon>
        <taxon>Ecdysozoa</taxon>
        <taxon>Nematoda</taxon>
        <taxon>Chromadorea</taxon>
        <taxon>Rhabditida</taxon>
        <taxon>Spirurina</taxon>
        <taxon>Spiruromorpha</taxon>
        <taxon>Spiruroidea</taxon>
        <taxon>Gongylonematidae</taxon>
        <taxon>Gongylonema</taxon>
    </lineage>
</organism>
<dbReference type="SUPFAM" id="SSF52540">
    <property type="entry name" value="P-loop containing nucleoside triphosphate hydrolases"/>
    <property type="match status" value="1"/>
</dbReference>
<dbReference type="AlphaFoldDB" id="A0A183EKS0"/>
<reference evidence="3 4" key="2">
    <citation type="submission" date="2018-11" db="EMBL/GenBank/DDBJ databases">
        <authorList>
            <consortium name="Pathogen Informatics"/>
        </authorList>
    </citation>
    <scope>NUCLEOTIDE SEQUENCE [LARGE SCALE GENOMIC DNA]</scope>
</reference>
<dbReference type="PROSITE" id="PS51419">
    <property type="entry name" value="RAB"/>
    <property type="match status" value="1"/>
</dbReference>
<dbReference type="Proteomes" id="UP000271098">
    <property type="component" value="Unassembled WGS sequence"/>
</dbReference>
<dbReference type="Gene3D" id="3.40.50.300">
    <property type="entry name" value="P-loop containing nucleotide triphosphate hydrolases"/>
    <property type="match status" value="1"/>
</dbReference>
<evidence type="ECO:0000256" key="2">
    <source>
        <dbReference type="ARBA" id="ARBA00022741"/>
    </source>
</evidence>
<evidence type="ECO:0000256" key="1">
    <source>
        <dbReference type="ARBA" id="ARBA00006270"/>
    </source>
</evidence>
<dbReference type="WBParaSite" id="GPUH_0002158801-mRNA-1">
    <property type="protein sequence ID" value="GPUH_0002158801-mRNA-1"/>
    <property type="gene ID" value="GPUH_0002158801"/>
</dbReference>
<accession>A0A183EKS0</accession>
<reference evidence="5" key="1">
    <citation type="submission" date="2016-06" db="UniProtKB">
        <authorList>
            <consortium name="WormBaseParasite"/>
        </authorList>
    </citation>
    <scope>IDENTIFICATION</scope>
</reference>
<dbReference type="GO" id="GO:0003924">
    <property type="term" value="F:GTPase activity"/>
    <property type="evidence" value="ECO:0007669"/>
    <property type="project" value="InterPro"/>
</dbReference>
<evidence type="ECO:0000313" key="4">
    <source>
        <dbReference type="Proteomes" id="UP000271098"/>
    </source>
</evidence>
<evidence type="ECO:0000313" key="3">
    <source>
        <dbReference type="EMBL" id="VDN38511.1"/>
    </source>
</evidence>
<evidence type="ECO:0000313" key="5">
    <source>
        <dbReference type="WBParaSite" id="GPUH_0002158801-mRNA-1"/>
    </source>
</evidence>
<dbReference type="Pfam" id="PF00071">
    <property type="entry name" value="Ras"/>
    <property type="match status" value="1"/>
</dbReference>
<dbReference type="GO" id="GO:0005525">
    <property type="term" value="F:GTP binding"/>
    <property type="evidence" value="ECO:0007669"/>
    <property type="project" value="InterPro"/>
</dbReference>
<sequence>MIFTGKSSLVLRFVKGQFHEYQESTIGAAFLTQTVCLDDTTVKFEIWDTAGQERFFYRPLHFLIQCLYFSRTAGLWHEK</sequence>
<dbReference type="InterPro" id="IPR027417">
    <property type="entry name" value="P-loop_NTPase"/>
</dbReference>
<dbReference type="PRINTS" id="PR00449">
    <property type="entry name" value="RASTRNSFRMNG"/>
</dbReference>
<gene>
    <name evidence="3" type="ORF">GPUH_LOCUS21561</name>
</gene>
<comment type="similarity">
    <text evidence="1">Belongs to the small GTPase superfamily. Rab family.</text>
</comment>
<dbReference type="SMART" id="SM00175">
    <property type="entry name" value="RAB"/>
    <property type="match status" value="1"/>
</dbReference>
<proteinExistence type="inferred from homology"/>
<dbReference type="EMBL" id="UYRT01092903">
    <property type="protein sequence ID" value="VDN38511.1"/>
    <property type="molecule type" value="Genomic_DNA"/>
</dbReference>
<dbReference type="PANTHER" id="PTHR47978">
    <property type="match status" value="1"/>
</dbReference>
<name>A0A183EKS0_9BILA</name>
<keyword evidence="4" id="KW-1185">Reference proteome</keyword>
<dbReference type="OrthoDB" id="63533at2759"/>
<keyword evidence="2" id="KW-0547">Nucleotide-binding</keyword>
<protein>
    <submittedName>
        <fullName evidence="5">RAB5B, member RAS oncogene family</fullName>
    </submittedName>
</protein>
<dbReference type="InterPro" id="IPR001806">
    <property type="entry name" value="Small_GTPase"/>
</dbReference>